<keyword evidence="3" id="KW-1185">Reference proteome</keyword>
<dbReference type="EMBL" id="OU015568">
    <property type="protein sequence ID" value="CAG5076977.1"/>
    <property type="molecule type" value="Genomic_DNA"/>
</dbReference>
<feature type="compositionally biased region" description="Low complexity" evidence="1">
    <location>
        <begin position="298"/>
        <end position="314"/>
    </location>
</feature>
<feature type="region of interest" description="Disordered" evidence="1">
    <location>
        <begin position="291"/>
        <end position="314"/>
    </location>
</feature>
<dbReference type="Proteomes" id="UP001158576">
    <property type="component" value="Chromosome PAR"/>
</dbReference>
<reference evidence="2 3" key="1">
    <citation type="submission" date="2021-04" db="EMBL/GenBank/DDBJ databases">
        <authorList>
            <person name="Bliznina A."/>
        </authorList>
    </citation>
    <scope>NUCLEOTIDE SEQUENCE [LARGE SCALE GENOMIC DNA]</scope>
</reference>
<organism evidence="2 3">
    <name type="scientific">Oikopleura dioica</name>
    <name type="common">Tunicate</name>
    <dbReference type="NCBI Taxonomy" id="34765"/>
    <lineage>
        <taxon>Eukaryota</taxon>
        <taxon>Metazoa</taxon>
        <taxon>Chordata</taxon>
        <taxon>Tunicata</taxon>
        <taxon>Appendicularia</taxon>
        <taxon>Copelata</taxon>
        <taxon>Oikopleuridae</taxon>
        <taxon>Oikopleura</taxon>
    </lineage>
</organism>
<evidence type="ECO:0000256" key="1">
    <source>
        <dbReference type="SAM" id="MobiDB-lite"/>
    </source>
</evidence>
<sequence length="314" mass="36014">MINYTLSLVGQAVEELGKFNWTYYEHYLEIRPENSPDTSPPMDINLTRAHADKPSKCPNYYNKWLYRCPCYKQSTCSCGREEHFEIAAPTSRQSLTSSCCEELYHRYTFQTCNGDYSNRVAKFTKVNSTVYEYVACKEEGLSYYIYVDRKISFSPRWTMGPSLDPEERLQHTPISDALCPNQIVSWFSICDPTLHNLSTSRCGGAKWIKTSPPQCAKTHFRSDHTGTSFVYNMGDCCKKMEIKVTAKDGIGMKFPEAVGSYSVTSEVVHQHDKYTLRKALKLNDRMIYEKDSNNCNDKNSTSSSQSKKSFPSRK</sequence>
<gene>
    <name evidence="2" type="ORF">OKIOD_LOCUS160</name>
</gene>
<evidence type="ECO:0000313" key="3">
    <source>
        <dbReference type="Proteomes" id="UP001158576"/>
    </source>
</evidence>
<protein>
    <submittedName>
        <fullName evidence="2">Oidioi.mRNA.OKI2018_I69.PAR.g8602.t1.cds</fullName>
    </submittedName>
</protein>
<accession>A0ABN7RGN6</accession>
<evidence type="ECO:0000313" key="2">
    <source>
        <dbReference type="EMBL" id="CAG5076977.1"/>
    </source>
</evidence>
<name>A0ABN7RGN6_OIKDI</name>
<proteinExistence type="predicted"/>